<dbReference type="EMBL" id="JARKIF010000001">
    <property type="protein sequence ID" value="KAJ7650054.1"/>
    <property type="molecule type" value="Genomic_DNA"/>
</dbReference>
<protein>
    <submittedName>
        <fullName evidence="1">Uncharacterized protein</fullName>
    </submittedName>
</protein>
<comment type="caution">
    <text evidence="1">The sequence shown here is derived from an EMBL/GenBank/DDBJ whole genome shotgun (WGS) entry which is preliminary data.</text>
</comment>
<accession>A0AAD7G255</accession>
<dbReference type="Proteomes" id="UP001221142">
    <property type="component" value="Unassembled WGS sequence"/>
</dbReference>
<organism evidence="1 2">
    <name type="scientific">Roridomyces roridus</name>
    <dbReference type="NCBI Taxonomy" id="1738132"/>
    <lineage>
        <taxon>Eukaryota</taxon>
        <taxon>Fungi</taxon>
        <taxon>Dikarya</taxon>
        <taxon>Basidiomycota</taxon>
        <taxon>Agaricomycotina</taxon>
        <taxon>Agaricomycetes</taxon>
        <taxon>Agaricomycetidae</taxon>
        <taxon>Agaricales</taxon>
        <taxon>Marasmiineae</taxon>
        <taxon>Mycenaceae</taxon>
        <taxon>Roridomyces</taxon>
    </lineage>
</organism>
<gene>
    <name evidence="1" type="ORF">FB45DRAFT_886793</name>
</gene>
<name>A0AAD7G255_9AGAR</name>
<sequence length="218" mass="25057">MADIAPQDRVYWLSCLASLLQDTRESEPLFPSRNQAIPRNSRGHNHLATLLSRESVNFEPSPDVAVATAFRRNVFQICVFASTRNSPNTSSSRRSKEYFIPSEPAEKDVKRLELLLAGPDSYLQSRKSTSFTDYAYKTMRLMTAAAAHILKNPQSQAYILRCVAVYFMHHCRAKCKLASTWCPASFQTWKFSRRGLRRLQTTWPHCASRCRTVWLQDF</sequence>
<proteinExistence type="predicted"/>
<keyword evidence="2" id="KW-1185">Reference proteome</keyword>
<evidence type="ECO:0000313" key="2">
    <source>
        <dbReference type="Proteomes" id="UP001221142"/>
    </source>
</evidence>
<dbReference type="AlphaFoldDB" id="A0AAD7G255"/>
<reference evidence="1" key="1">
    <citation type="submission" date="2023-03" db="EMBL/GenBank/DDBJ databases">
        <title>Massive genome expansion in bonnet fungi (Mycena s.s.) driven by repeated elements and novel gene families across ecological guilds.</title>
        <authorList>
            <consortium name="Lawrence Berkeley National Laboratory"/>
            <person name="Harder C.B."/>
            <person name="Miyauchi S."/>
            <person name="Viragh M."/>
            <person name="Kuo A."/>
            <person name="Thoen E."/>
            <person name="Andreopoulos B."/>
            <person name="Lu D."/>
            <person name="Skrede I."/>
            <person name="Drula E."/>
            <person name="Henrissat B."/>
            <person name="Morin E."/>
            <person name="Kohler A."/>
            <person name="Barry K."/>
            <person name="LaButti K."/>
            <person name="Morin E."/>
            <person name="Salamov A."/>
            <person name="Lipzen A."/>
            <person name="Mereny Z."/>
            <person name="Hegedus B."/>
            <person name="Baldrian P."/>
            <person name="Stursova M."/>
            <person name="Weitz H."/>
            <person name="Taylor A."/>
            <person name="Grigoriev I.V."/>
            <person name="Nagy L.G."/>
            <person name="Martin F."/>
            <person name="Kauserud H."/>
        </authorList>
    </citation>
    <scope>NUCLEOTIDE SEQUENCE</scope>
    <source>
        <strain evidence="1">9284</strain>
    </source>
</reference>
<evidence type="ECO:0000313" key="1">
    <source>
        <dbReference type="EMBL" id="KAJ7650054.1"/>
    </source>
</evidence>